<keyword evidence="8" id="KW-1185">Reference proteome</keyword>
<dbReference type="InterPro" id="IPR002508">
    <property type="entry name" value="MurNAc-LAA_cat"/>
</dbReference>
<sequence length="686" mass="76138">MINKIPRLGAGNRALILGVTLAVSSAANAQTFGYEESESSAEQARDVAITKDHKDGGSQQRQAAVMAGDVRKEERAPAVTESPDVSRTPATALIDNDSEFDAIVTQVARQAVDRVALLDGQSRSRVVAASVDLVQRFVIVRLDAGFVPATYGPAFEDQVSLINNAILHVAEKVEPLRGVKYLYGGYDIHHYFPEIKAADDKARRAGELRRMAEESRAARREAAAASDGNVDKELIHLLEREASRKVSAHVQANNVLRVIGVKVTIDVSRQRILADIGEGYRPEPDGDEMFLQELAVTLRHHTEKTGLAISGVDIHFQGKPLEYYYPDELRVPEQALRRSVNQSALVSSGHGLVRVHPHLSWEWQRPDAFGSREDMITPPFGDELQRLLEARSGLTVHRARSRSLDLHPESDRPWEQMSSRYHLKDVLPQRADIWNSLPNDMNNDREVREDIRARPLYANHLDAGTMISLHTNGHETNVPRGLEVYYHFSKAQDRPLAESVLCNMREIIRAQPGYEQFPVRNTASDGRHGENRIATMPSVLVEIAYHSNPDDFAALQDPVFRTASMKGVEKGVRLFREGKVCEPFKLNRLPDVSMVVGSSQELPMTFLGNPQYPVTMEFTIANCSTPGACKATQTVFDDPAEPIKANMRCRGVLAGIARWSVVLRDVDGVVTAPVEFQQTCHKPGAA</sequence>
<dbReference type="Gene3D" id="3.40.630.40">
    <property type="entry name" value="Zn-dependent exopeptidases"/>
    <property type="match status" value="1"/>
</dbReference>
<dbReference type="EC" id="3.5.1.28" evidence="2"/>
<dbReference type="Proteomes" id="UP001302072">
    <property type="component" value="Chromosome"/>
</dbReference>
<dbReference type="EMBL" id="CP115541">
    <property type="protein sequence ID" value="WNH51976.1"/>
    <property type="molecule type" value="Genomic_DNA"/>
</dbReference>
<dbReference type="RefSeq" id="WP_311191189.1">
    <property type="nucleotide sequence ID" value="NZ_CP115541.1"/>
</dbReference>
<dbReference type="InterPro" id="IPR050695">
    <property type="entry name" value="N-acetylmuramoyl_amidase_3"/>
</dbReference>
<feature type="region of interest" description="Disordered" evidence="4">
    <location>
        <begin position="66"/>
        <end position="85"/>
    </location>
</feature>
<feature type="signal peptide" evidence="5">
    <location>
        <begin position="1"/>
        <end position="29"/>
    </location>
</feature>
<dbReference type="SMART" id="SM00646">
    <property type="entry name" value="Ami_3"/>
    <property type="match status" value="1"/>
</dbReference>
<evidence type="ECO:0000259" key="6">
    <source>
        <dbReference type="SMART" id="SM00646"/>
    </source>
</evidence>
<dbReference type="PANTHER" id="PTHR30404">
    <property type="entry name" value="N-ACETYLMURAMOYL-L-ALANINE AMIDASE"/>
    <property type="match status" value="1"/>
</dbReference>
<reference evidence="7 8" key="1">
    <citation type="submission" date="2022-12" db="EMBL/GenBank/DDBJ databases">
        <title>Two new species, Stenotrophomonas aracearum and Stenotrophomonas oahuensis, isolated from Anthurium (Araceae family) in Hawaii.</title>
        <authorList>
            <person name="Chunag S.C."/>
            <person name="Dobhal S."/>
            <person name="Alvarez A."/>
            <person name="Arif M."/>
        </authorList>
    </citation>
    <scope>NUCLEOTIDE SEQUENCE [LARGE SCALE GENOMIC DNA]</scope>
    <source>
        <strain evidence="7 8">A5586</strain>
    </source>
</reference>
<evidence type="ECO:0000256" key="5">
    <source>
        <dbReference type="SAM" id="SignalP"/>
    </source>
</evidence>
<name>A0ABY9YMY7_9GAMM</name>
<keyword evidence="3" id="KW-0378">Hydrolase</keyword>
<feature type="chain" id="PRO_5045269531" description="N-acetylmuramoyl-L-alanine amidase" evidence="5">
    <location>
        <begin position="30"/>
        <end position="686"/>
    </location>
</feature>
<dbReference type="SUPFAM" id="SSF53187">
    <property type="entry name" value="Zn-dependent exopeptidases"/>
    <property type="match status" value="1"/>
</dbReference>
<evidence type="ECO:0000256" key="3">
    <source>
        <dbReference type="ARBA" id="ARBA00022801"/>
    </source>
</evidence>
<organism evidence="7 8">
    <name type="scientific">Stenotrophomonas oahuensis</name>
    <dbReference type="NCBI Taxonomy" id="3003271"/>
    <lineage>
        <taxon>Bacteria</taxon>
        <taxon>Pseudomonadati</taxon>
        <taxon>Pseudomonadota</taxon>
        <taxon>Gammaproteobacteria</taxon>
        <taxon>Lysobacterales</taxon>
        <taxon>Lysobacteraceae</taxon>
        <taxon>Stenotrophomonas</taxon>
    </lineage>
</organism>
<accession>A0ABY9YMY7</accession>
<evidence type="ECO:0000256" key="1">
    <source>
        <dbReference type="ARBA" id="ARBA00001561"/>
    </source>
</evidence>
<evidence type="ECO:0000313" key="7">
    <source>
        <dbReference type="EMBL" id="WNH51976.1"/>
    </source>
</evidence>
<evidence type="ECO:0000256" key="2">
    <source>
        <dbReference type="ARBA" id="ARBA00011901"/>
    </source>
</evidence>
<protein>
    <recommendedName>
        <fullName evidence="2">N-acetylmuramoyl-L-alanine amidase</fullName>
        <ecNumber evidence="2">3.5.1.28</ecNumber>
    </recommendedName>
</protein>
<feature type="region of interest" description="Disordered" evidence="4">
    <location>
        <begin position="37"/>
        <end position="61"/>
    </location>
</feature>
<proteinExistence type="predicted"/>
<comment type="catalytic activity">
    <reaction evidence="1">
        <text>Hydrolyzes the link between N-acetylmuramoyl residues and L-amino acid residues in certain cell-wall glycopeptides.</text>
        <dbReference type="EC" id="3.5.1.28"/>
    </reaction>
</comment>
<evidence type="ECO:0000313" key="8">
    <source>
        <dbReference type="Proteomes" id="UP001302072"/>
    </source>
</evidence>
<dbReference type="PANTHER" id="PTHR30404:SF0">
    <property type="entry name" value="N-ACETYLMURAMOYL-L-ALANINE AMIDASE AMIC"/>
    <property type="match status" value="1"/>
</dbReference>
<evidence type="ECO:0000256" key="4">
    <source>
        <dbReference type="SAM" id="MobiDB-lite"/>
    </source>
</evidence>
<feature type="domain" description="MurNAc-LAA" evidence="6">
    <location>
        <begin position="455"/>
        <end position="573"/>
    </location>
</feature>
<dbReference type="Pfam" id="PF01520">
    <property type="entry name" value="Amidase_3"/>
    <property type="match status" value="1"/>
</dbReference>
<gene>
    <name evidence="7" type="ORF">PDM29_16765</name>
</gene>
<keyword evidence="5" id="KW-0732">Signal</keyword>
<feature type="compositionally biased region" description="Basic and acidic residues" evidence="4">
    <location>
        <begin position="43"/>
        <end position="56"/>
    </location>
</feature>
<dbReference type="CDD" id="cd02696">
    <property type="entry name" value="MurNAc-LAA"/>
    <property type="match status" value="1"/>
</dbReference>